<dbReference type="SUPFAM" id="SSF142823">
    <property type="entry name" value="ComB-like"/>
    <property type="match status" value="1"/>
</dbReference>
<sequence length="241" mass="26739">MVEKMEIKIFSTIEGAKNAIGLAVIIDVLRACTTIPVLFDKGAVEIIPVRTLDEALAYEKKGFVLVGEGEHGQAHDAFHHINSPSEVVNEDFTGKRIVLRSNNATQAIMDAAKSEDTVLASFVNLNAVVDYIRKNKPKVVSLVALGRLGERGLEDDECAGAIKSILENKPYDFEDMKKRVSVCDCAVLVRETLGKPKDVDMGLEVNSYPIVPRVDTENKIKVIRPYFEIQENNNKRLLNRS</sequence>
<reference evidence="8 9" key="1">
    <citation type="journal article" date="2016" name="Nat. Commun.">
        <title>Thousands of microbial genomes shed light on interconnected biogeochemical processes in an aquifer system.</title>
        <authorList>
            <person name="Anantharaman K."/>
            <person name="Brown C.T."/>
            <person name="Hug L.A."/>
            <person name="Sharon I."/>
            <person name="Castelle C.J."/>
            <person name="Probst A.J."/>
            <person name="Thomas B.C."/>
            <person name="Singh A."/>
            <person name="Wilkins M.J."/>
            <person name="Karaoz U."/>
            <person name="Brodie E.L."/>
            <person name="Williams K.H."/>
            <person name="Hubbard S.S."/>
            <person name="Banfield J.F."/>
        </authorList>
    </citation>
    <scope>NUCLEOTIDE SEQUENCE [LARGE SCALE GENOMIC DNA]</scope>
</reference>
<dbReference type="InterPro" id="IPR005238">
    <property type="entry name" value="ComB-like"/>
</dbReference>
<dbReference type="GO" id="GO:0050532">
    <property type="term" value="F:2-phosphosulfolactate phosphatase activity"/>
    <property type="evidence" value="ECO:0007669"/>
    <property type="project" value="UniProtKB-EC"/>
</dbReference>
<dbReference type="Proteomes" id="UP000177169">
    <property type="component" value="Unassembled WGS sequence"/>
</dbReference>
<evidence type="ECO:0000313" key="9">
    <source>
        <dbReference type="Proteomes" id="UP000177169"/>
    </source>
</evidence>
<evidence type="ECO:0000256" key="4">
    <source>
        <dbReference type="ARBA" id="ARBA00021948"/>
    </source>
</evidence>
<evidence type="ECO:0000256" key="5">
    <source>
        <dbReference type="ARBA" id="ARBA00022801"/>
    </source>
</evidence>
<dbReference type="InterPro" id="IPR036702">
    <property type="entry name" value="ComB-like_sf"/>
</dbReference>
<keyword evidence="6" id="KW-0460">Magnesium</keyword>
<evidence type="ECO:0000256" key="3">
    <source>
        <dbReference type="ARBA" id="ARBA00012953"/>
    </source>
</evidence>
<comment type="cofactor">
    <cofactor evidence="1">
        <name>Mg(2+)</name>
        <dbReference type="ChEBI" id="CHEBI:18420"/>
    </cofactor>
</comment>
<dbReference type="STRING" id="1802505.A3D01_01355"/>
<dbReference type="PANTHER" id="PTHR37311:SF1">
    <property type="entry name" value="2-PHOSPHOSULFOLACTATE PHOSPHATASE-RELATED"/>
    <property type="match status" value="1"/>
</dbReference>
<evidence type="ECO:0000313" key="8">
    <source>
        <dbReference type="EMBL" id="OGM33584.1"/>
    </source>
</evidence>
<comment type="similarity">
    <text evidence="2">Belongs to the ComB family.</text>
</comment>
<evidence type="ECO:0000256" key="1">
    <source>
        <dbReference type="ARBA" id="ARBA00001946"/>
    </source>
</evidence>
<dbReference type="Gene3D" id="3.90.1560.10">
    <property type="entry name" value="ComB-like"/>
    <property type="match status" value="1"/>
</dbReference>
<organism evidence="8 9">
    <name type="scientific">Candidatus Woesebacteria bacterium RIFCSPHIGHO2_02_FULL_39_13</name>
    <dbReference type="NCBI Taxonomy" id="1802505"/>
    <lineage>
        <taxon>Bacteria</taxon>
        <taxon>Candidatus Woeseibacteriota</taxon>
    </lineage>
</organism>
<comment type="caution">
    <text evidence="8">The sequence shown here is derived from an EMBL/GenBank/DDBJ whole genome shotgun (WGS) entry which is preliminary data.</text>
</comment>
<evidence type="ECO:0000256" key="2">
    <source>
        <dbReference type="ARBA" id="ARBA00009997"/>
    </source>
</evidence>
<dbReference type="EMBL" id="MGGR01000016">
    <property type="protein sequence ID" value="OGM33584.1"/>
    <property type="molecule type" value="Genomic_DNA"/>
</dbReference>
<dbReference type="PANTHER" id="PTHR37311">
    <property type="entry name" value="2-PHOSPHOSULFOLACTATE PHOSPHATASE-RELATED"/>
    <property type="match status" value="1"/>
</dbReference>
<evidence type="ECO:0000256" key="6">
    <source>
        <dbReference type="ARBA" id="ARBA00022842"/>
    </source>
</evidence>
<keyword evidence="5" id="KW-0378">Hydrolase</keyword>
<name>A0A1F7Z297_9BACT</name>
<accession>A0A1F7Z297</accession>
<dbReference type="GO" id="GO:0000287">
    <property type="term" value="F:magnesium ion binding"/>
    <property type="evidence" value="ECO:0007669"/>
    <property type="project" value="InterPro"/>
</dbReference>
<dbReference type="Pfam" id="PF04029">
    <property type="entry name" value="2-ph_phosp"/>
    <property type="match status" value="1"/>
</dbReference>
<gene>
    <name evidence="8" type="ORF">A3D01_01355</name>
</gene>
<dbReference type="GO" id="GO:0050545">
    <property type="term" value="F:sulfopyruvate decarboxylase activity"/>
    <property type="evidence" value="ECO:0007669"/>
    <property type="project" value="TreeGrafter"/>
</dbReference>
<evidence type="ECO:0000256" key="7">
    <source>
        <dbReference type="ARBA" id="ARBA00033711"/>
    </source>
</evidence>
<proteinExistence type="inferred from homology"/>
<dbReference type="AlphaFoldDB" id="A0A1F7Z297"/>
<comment type="catalytic activity">
    <reaction evidence="7">
        <text>(2R)-O-phospho-3-sulfolactate + H2O = (2R)-3-sulfolactate + phosphate</text>
        <dbReference type="Rhea" id="RHEA:23416"/>
        <dbReference type="ChEBI" id="CHEBI:15377"/>
        <dbReference type="ChEBI" id="CHEBI:15597"/>
        <dbReference type="ChEBI" id="CHEBI:43474"/>
        <dbReference type="ChEBI" id="CHEBI:58738"/>
        <dbReference type="EC" id="3.1.3.71"/>
    </reaction>
</comment>
<dbReference type="EC" id="3.1.3.71" evidence="3"/>
<protein>
    <recommendedName>
        <fullName evidence="4">Probable 2-phosphosulfolactate phosphatase</fullName>
        <ecNumber evidence="3">3.1.3.71</ecNumber>
    </recommendedName>
</protein>